<keyword evidence="4" id="KW-1185">Reference proteome</keyword>
<keyword evidence="1" id="KW-0547">Nucleotide-binding</keyword>
<sequence length="160" mass="18984">MLGLDNSGKTTIIEQLKMTKYMKLIPAIGFNHEEVNYNRFKMRIWDPKSWNHISETWNEYLSCHALIFVIDASDLESVYYSSRTFCKLVKKEELRDSIILLLANKKDEANCVTQKEIIINFDMKRLVDHEWKVKFISAKNGEGLYESFMWLGEQIQKKFF</sequence>
<name>A0ABR2IRC6_9EUKA</name>
<dbReference type="InterPro" id="IPR006689">
    <property type="entry name" value="Small_GTPase_ARF/SAR"/>
</dbReference>
<evidence type="ECO:0000256" key="1">
    <source>
        <dbReference type="ARBA" id="ARBA00022741"/>
    </source>
</evidence>
<protein>
    <recommendedName>
        <fullName evidence="5">ADP-ribosylation factor</fullName>
    </recommendedName>
</protein>
<dbReference type="EMBL" id="JAPFFF010000015">
    <property type="protein sequence ID" value="KAK8867258.1"/>
    <property type="molecule type" value="Genomic_DNA"/>
</dbReference>
<dbReference type="PROSITE" id="PS51417">
    <property type="entry name" value="ARF"/>
    <property type="match status" value="1"/>
</dbReference>
<dbReference type="Proteomes" id="UP001470230">
    <property type="component" value="Unassembled WGS sequence"/>
</dbReference>
<accession>A0ABR2IRC6</accession>
<evidence type="ECO:0000313" key="4">
    <source>
        <dbReference type="Proteomes" id="UP001470230"/>
    </source>
</evidence>
<gene>
    <name evidence="3" type="ORF">M9Y10_010235</name>
</gene>
<dbReference type="Pfam" id="PF00025">
    <property type="entry name" value="Arf"/>
    <property type="match status" value="1"/>
</dbReference>
<comment type="caution">
    <text evidence="3">The sequence shown here is derived from an EMBL/GenBank/DDBJ whole genome shotgun (WGS) entry which is preliminary data.</text>
</comment>
<evidence type="ECO:0000256" key="2">
    <source>
        <dbReference type="ARBA" id="ARBA00023134"/>
    </source>
</evidence>
<dbReference type="SMART" id="SM00177">
    <property type="entry name" value="ARF"/>
    <property type="match status" value="1"/>
</dbReference>
<dbReference type="InterPro" id="IPR024156">
    <property type="entry name" value="Small_GTPase_ARF"/>
</dbReference>
<dbReference type="SUPFAM" id="SSF52540">
    <property type="entry name" value="P-loop containing nucleoside triphosphate hydrolases"/>
    <property type="match status" value="1"/>
</dbReference>
<dbReference type="CDD" id="cd00878">
    <property type="entry name" value="Arf_Arl"/>
    <property type="match status" value="1"/>
</dbReference>
<reference evidence="3 4" key="1">
    <citation type="submission" date="2024-04" db="EMBL/GenBank/DDBJ databases">
        <title>Tritrichomonas musculus Genome.</title>
        <authorList>
            <person name="Alves-Ferreira E."/>
            <person name="Grigg M."/>
            <person name="Lorenzi H."/>
            <person name="Galac M."/>
        </authorList>
    </citation>
    <scope>NUCLEOTIDE SEQUENCE [LARGE SCALE GENOMIC DNA]</scope>
    <source>
        <strain evidence="3 4">EAF2021</strain>
    </source>
</reference>
<dbReference type="InterPro" id="IPR027417">
    <property type="entry name" value="P-loop_NTPase"/>
</dbReference>
<evidence type="ECO:0000313" key="3">
    <source>
        <dbReference type="EMBL" id="KAK8867258.1"/>
    </source>
</evidence>
<evidence type="ECO:0008006" key="5">
    <source>
        <dbReference type="Google" id="ProtNLM"/>
    </source>
</evidence>
<organism evidence="3 4">
    <name type="scientific">Tritrichomonas musculus</name>
    <dbReference type="NCBI Taxonomy" id="1915356"/>
    <lineage>
        <taxon>Eukaryota</taxon>
        <taxon>Metamonada</taxon>
        <taxon>Parabasalia</taxon>
        <taxon>Tritrichomonadida</taxon>
        <taxon>Tritrichomonadidae</taxon>
        <taxon>Tritrichomonas</taxon>
    </lineage>
</organism>
<dbReference type="PANTHER" id="PTHR11711">
    <property type="entry name" value="ADP RIBOSYLATION FACTOR-RELATED"/>
    <property type="match status" value="1"/>
</dbReference>
<dbReference type="Gene3D" id="3.40.50.300">
    <property type="entry name" value="P-loop containing nucleotide triphosphate hydrolases"/>
    <property type="match status" value="1"/>
</dbReference>
<keyword evidence="2" id="KW-0342">GTP-binding</keyword>
<proteinExistence type="predicted"/>